<protein>
    <submittedName>
        <fullName evidence="2">M48 family metallopeptidase</fullName>
    </submittedName>
</protein>
<dbReference type="Proteomes" id="UP000823865">
    <property type="component" value="Unassembled WGS sequence"/>
</dbReference>
<dbReference type="PANTHER" id="PTHR30399">
    <property type="entry name" value="UNCHARACTERIZED PROTEIN YGJP"/>
    <property type="match status" value="1"/>
</dbReference>
<feature type="domain" description="YgjP-like metallopeptidase" evidence="1">
    <location>
        <begin position="12"/>
        <end position="62"/>
    </location>
</feature>
<dbReference type="Pfam" id="PF01863">
    <property type="entry name" value="YgjP-like"/>
    <property type="match status" value="2"/>
</dbReference>
<organism evidence="2 3">
    <name type="scientific">Candidatus Paraprevotella stercoravium</name>
    <dbReference type="NCBI Taxonomy" id="2838725"/>
    <lineage>
        <taxon>Bacteria</taxon>
        <taxon>Pseudomonadati</taxon>
        <taxon>Bacteroidota</taxon>
        <taxon>Bacteroidia</taxon>
        <taxon>Bacteroidales</taxon>
        <taxon>Prevotellaceae</taxon>
        <taxon>Paraprevotella</taxon>
    </lineage>
</organism>
<dbReference type="CDD" id="cd07344">
    <property type="entry name" value="M48_yhfN_like"/>
    <property type="match status" value="1"/>
</dbReference>
<proteinExistence type="predicted"/>
<dbReference type="AlphaFoldDB" id="A0A9E2NZT4"/>
<sequence length="184" mass="21811">MAIKVTYRRTSRLSMRIAKNGDVLVSAPIGLSQETVTDFIEKNREWIQKARIRTQEQQEKRYAFFSQLPLDTPEQRENVLLRMQATIPPLIQKYAPLMNVKPGRITYQATISRWGCCQPRTHELAFSVYLLLLPDWCIEHVVVHELAHLLEPNHSKRFYAIMDRFFPRWKEARKETKRISKMEI</sequence>
<name>A0A9E2NZT4_9BACT</name>
<dbReference type="PANTHER" id="PTHR30399:SF1">
    <property type="entry name" value="UTP PYROPHOSPHATASE"/>
    <property type="match status" value="1"/>
</dbReference>
<reference evidence="2" key="1">
    <citation type="journal article" date="2021" name="PeerJ">
        <title>Extensive microbial diversity within the chicken gut microbiome revealed by metagenomics and culture.</title>
        <authorList>
            <person name="Gilroy R."/>
            <person name="Ravi A."/>
            <person name="Getino M."/>
            <person name="Pursley I."/>
            <person name="Horton D.L."/>
            <person name="Alikhan N.F."/>
            <person name="Baker D."/>
            <person name="Gharbi K."/>
            <person name="Hall N."/>
            <person name="Watson M."/>
            <person name="Adriaenssens E.M."/>
            <person name="Foster-Nyarko E."/>
            <person name="Jarju S."/>
            <person name="Secka A."/>
            <person name="Antonio M."/>
            <person name="Oren A."/>
            <person name="Chaudhuri R.R."/>
            <person name="La Ragione R."/>
            <person name="Hildebrand F."/>
            <person name="Pallen M.J."/>
        </authorList>
    </citation>
    <scope>NUCLEOTIDE SEQUENCE</scope>
    <source>
        <strain evidence="2">G3-2149</strain>
    </source>
</reference>
<gene>
    <name evidence="2" type="ORF">H9789_00010</name>
</gene>
<evidence type="ECO:0000313" key="3">
    <source>
        <dbReference type="Proteomes" id="UP000823865"/>
    </source>
</evidence>
<evidence type="ECO:0000313" key="2">
    <source>
        <dbReference type="EMBL" id="MBU3852213.1"/>
    </source>
</evidence>
<dbReference type="InterPro" id="IPR053136">
    <property type="entry name" value="UTP_pyrophosphatase-like"/>
</dbReference>
<dbReference type="InterPro" id="IPR002725">
    <property type="entry name" value="YgjP-like_metallopeptidase"/>
</dbReference>
<comment type="caution">
    <text evidence="2">The sequence shown here is derived from an EMBL/GenBank/DDBJ whole genome shotgun (WGS) entry which is preliminary data.</text>
</comment>
<reference evidence="2" key="2">
    <citation type="submission" date="2021-04" db="EMBL/GenBank/DDBJ databases">
        <authorList>
            <person name="Gilroy R."/>
        </authorList>
    </citation>
    <scope>NUCLEOTIDE SEQUENCE</scope>
    <source>
        <strain evidence="2">G3-2149</strain>
    </source>
</reference>
<dbReference type="Gene3D" id="3.30.2010.10">
    <property type="entry name" value="Metalloproteases ('zincins'), catalytic domain"/>
    <property type="match status" value="1"/>
</dbReference>
<feature type="domain" description="YgjP-like metallopeptidase" evidence="1">
    <location>
        <begin position="82"/>
        <end position="178"/>
    </location>
</feature>
<evidence type="ECO:0000259" key="1">
    <source>
        <dbReference type="Pfam" id="PF01863"/>
    </source>
</evidence>
<accession>A0A9E2NZT4</accession>
<dbReference type="EMBL" id="JAHLFU010000001">
    <property type="protein sequence ID" value="MBU3852213.1"/>
    <property type="molecule type" value="Genomic_DNA"/>
</dbReference>